<proteinExistence type="predicted"/>
<evidence type="ECO:0000313" key="1">
    <source>
        <dbReference type="EMBL" id="OAD74762.1"/>
    </source>
</evidence>
<dbReference type="Proteomes" id="UP000077315">
    <property type="component" value="Unassembled WGS sequence"/>
</dbReference>
<reference evidence="2" key="1">
    <citation type="submission" date="2015-06" db="EMBL/GenBank/DDBJ databases">
        <title>Expansion of signal transduction pathways in fungi by whole-genome duplication.</title>
        <authorList>
            <consortium name="DOE Joint Genome Institute"/>
            <person name="Corrochano L.M."/>
            <person name="Kuo A."/>
            <person name="Marcet-Houben M."/>
            <person name="Polaino S."/>
            <person name="Salamov A."/>
            <person name="Villalobos J.M."/>
            <person name="Alvarez M.I."/>
            <person name="Avalos J."/>
            <person name="Benito E.P."/>
            <person name="Benoit I."/>
            <person name="Burger G."/>
            <person name="Camino L.P."/>
            <person name="Canovas D."/>
            <person name="Cerda-Olmedo E."/>
            <person name="Cheng J.-F."/>
            <person name="Dominguez A."/>
            <person name="Elias M."/>
            <person name="Eslava A.P."/>
            <person name="Glaser F."/>
            <person name="Grimwood J."/>
            <person name="Gutierrez G."/>
            <person name="Heitman J."/>
            <person name="Henrissat B."/>
            <person name="Iturriaga E.A."/>
            <person name="Lang B.F."/>
            <person name="Lavin J.L."/>
            <person name="Lee S."/>
            <person name="Li W."/>
            <person name="Lindquist E."/>
            <person name="Lopez-Garcia S."/>
            <person name="Luque E.M."/>
            <person name="Marcos A.T."/>
            <person name="Martin J."/>
            <person name="McCluskey K."/>
            <person name="Medina H.R."/>
            <person name="Miralles-Duran A."/>
            <person name="Miyazaki A."/>
            <person name="Munoz-Torres E."/>
            <person name="Oguiza J.A."/>
            <person name="Ohm R."/>
            <person name="Olmedo M."/>
            <person name="Orejas M."/>
            <person name="Ortiz-Castellanos L."/>
            <person name="Pisabarro A.G."/>
            <person name="Rodriguez-Romero J."/>
            <person name="Ruiz-Herrera J."/>
            <person name="Ruiz-Vazquez R."/>
            <person name="Sanz C."/>
            <person name="Schackwitz W."/>
            <person name="Schmutz J."/>
            <person name="Shahriari M."/>
            <person name="Shelest E."/>
            <person name="Silva-Franco F."/>
            <person name="Soanes D."/>
            <person name="Syed K."/>
            <person name="Tagua V.G."/>
            <person name="Talbot N.J."/>
            <person name="Thon M."/>
            <person name="De vries R.P."/>
            <person name="Wiebenga A."/>
            <person name="Yadav J.S."/>
            <person name="Braun E.L."/>
            <person name="Baker S."/>
            <person name="Garre V."/>
            <person name="Horwitz B."/>
            <person name="Torres-Martinez S."/>
            <person name="Idnurm A."/>
            <person name="Herrera-Estrella A."/>
            <person name="Gabaldon T."/>
            <person name="Grigoriev I.V."/>
        </authorList>
    </citation>
    <scope>NUCLEOTIDE SEQUENCE [LARGE SCALE GENOMIC DNA]</scope>
    <source>
        <strain evidence="2">NRRL 1555(-)</strain>
    </source>
</reference>
<name>A0A162UAE1_PHYB8</name>
<evidence type="ECO:0000313" key="2">
    <source>
        <dbReference type="Proteomes" id="UP000077315"/>
    </source>
</evidence>
<dbReference type="RefSeq" id="XP_018292802.1">
    <property type="nucleotide sequence ID" value="XM_018431145.1"/>
</dbReference>
<gene>
    <name evidence="1" type="ORF">PHYBLDRAFT_144127</name>
</gene>
<dbReference type="EMBL" id="KV440978">
    <property type="protein sequence ID" value="OAD74762.1"/>
    <property type="molecule type" value="Genomic_DNA"/>
</dbReference>
<dbReference type="GeneID" id="28992051"/>
<dbReference type="InParanoid" id="A0A162UAE1"/>
<dbReference type="VEuPathDB" id="FungiDB:PHYBLDRAFT_144127"/>
<organism evidence="1 2">
    <name type="scientific">Phycomyces blakesleeanus (strain ATCC 8743b / DSM 1359 / FGSC 10004 / NBRC 33097 / NRRL 1555)</name>
    <dbReference type="NCBI Taxonomy" id="763407"/>
    <lineage>
        <taxon>Eukaryota</taxon>
        <taxon>Fungi</taxon>
        <taxon>Fungi incertae sedis</taxon>
        <taxon>Mucoromycota</taxon>
        <taxon>Mucoromycotina</taxon>
        <taxon>Mucoromycetes</taxon>
        <taxon>Mucorales</taxon>
        <taxon>Phycomycetaceae</taxon>
        <taxon>Phycomyces</taxon>
    </lineage>
</organism>
<protein>
    <submittedName>
        <fullName evidence="1">Uncharacterized protein</fullName>
    </submittedName>
</protein>
<dbReference type="AlphaFoldDB" id="A0A162UAE1"/>
<keyword evidence="2" id="KW-1185">Reference proteome</keyword>
<accession>A0A162UAE1</accession>
<sequence>MLFIDSNATENLFTGDEESQKTKAKKRSRKCLNLKDLSNTECKQEFRFTLPEPLVYK</sequence>